<accession>A0A9J6BD24</accession>
<keyword evidence="5" id="KW-1185">Reference proteome</keyword>
<dbReference type="GO" id="GO:0016747">
    <property type="term" value="F:acyltransferase activity, transferring groups other than amino-acyl groups"/>
    <property type="evidence" value="ECO:0007669"/>
    <property type="project" value="InterPro"/>
</dbReference>
<dbReference type="OrthoDB" id="10265389at2759"/>
<evidence type="ECO:0000256" key="2">
    <source>
        <dbReference type="SAM" id="SignalP"/>
    </source>
</evidence>
<name>A0A9J6BD24_POLVA</name>
<feature type="transmembrane region" description="Helical" evidence="1">
    <location>
        <begin position="612"/>
        <end position="634"/>
    </location>
</feature>
<gene>
    <name evidence="4" type="ORF">PVAND_015755</name>
</gene>
<dbReference type="Pfam" id="PF01757">
    <property type="entry name" value="Acyl_transf_3"/>
    <property type="match status" value="1"/>
</dbReference>
<feature type="transmembrane region" description="Helical" evidence="1">
    <location>
        <begin position="501"/>
        <end position="522"/>
    </location>
</feature>
<feature type="transmembrane region" description="Helical" evidence="1">
    <location>
        <begin position="542"/>
        <end position="562"/>
    </location>
</feature>
<dbReference type="InterPro" id="IPR052728">
    <property type="entry name" value="O2_lipid_transport_reg"/>
</dbReference>
<dbReference type="EMBL" id="JADBJN010000004">
    <property type="protein sequence ID" value="KAG5667785.1"/>
    <property type="molecule type" value="Genomic_DNA"/>
</dbReference>
<dbReference type="Pfam" id="PF20146">
    <property type="entry name" value="NRF"/>
    <property type="match status" value="1"/>
</dbReference>
<dbReference type="AlphaFoldDB" id="A0A9J6BD24"/>
<feature type="signal peptide" evidence="2">
    <location>
        <begin position="1"/>
        <end position="18"/>
    </location>
</feature>
<evidence type="ECO:0000256" key="1">
    <source>
        <dbReference type="SAM" id="Phobius"/>
    </source>
</evidence>
<dbReference type="PANTHER" id="PTHR11161">
    <property type="entry name" value="O-ACYLTRANSFERASE"/>
    <property type="match status" value="1"/>
</dbReference>
<feature type="transmembrane region" description="Helical" evidence="1">
    <location>
        <begin position="247"/>
        <end position="267"/>
    </location>
</feature>
<feature type="chain" id="PRO_5039939928" description="Nose resistant-to-fluoxetine protein N-terminal domain-containing protein" evidence="2">
    <location>
        <begin position="19"/>
        <end position="650"/>
    </location>
</feature>
<evidence type="ECO:0000259" key="3">
    <source>
        <dbReference type="SMART" id="SM00703"/>
    </source>
</evidence>
<dbReference type="InterPro" id="IPR006621">
    <property type="entry name" value="Nose-resist-to-fluoxetine_N"/>
</dbReference>
<keyword evidence="1" id="KW-0472">Membrane</keyword>
<dbReference type="SMART" id="SM00703">
    <property type="entry name" value="NRF"/>
    <property type="match status" value="1"/>
</dbReference>
<feature type="transmembrane region" description="Helical" evidence="1">
    <location>
        <begin position="583"/>
        <end position="600"/>
    </location>
</feature>
<feature type="transmembrane region" description="Helical" evidence="1">
    <location>
        <begin position="429"/>
        <end position="449"/>
    </location>
</feature>
<keyword evidence="1" id="KW-1133">Transmembrane helix</keyword>
<dbReference type="PANTHER" id="PTHR11161:SF12">
    <property type="entry name" value="ACYLTRANSFERASE 3 DOMAIN-CONTAINING PROTEIN-RELATED"/>
    <property type="match status" value="1"/>
</dbReference>
<protein>
    <recommendedName>
        <fullName evidence="3">Nose resistant-to-fluoxetine protein N-terminal domain-containing protein</fullName>
    </recommendedName>
</protein>
<dbReference type="Proteomes" id="UP001107558">
    <property type="component" value="Chromosome 4"/>
</dbReference>
<feature type="transmembrane region" description="Helical" evidence="1">
    <location>
        <begin position="296"/>
        <end position="316"/>
    </location>
</feature>
<feature type="transmembrane region" description="Helical" evidence="1">
    <location>
        <begin position="395"/>
        <end position="417"/>
    </location>
</feature>
<feature type="transmembrane region" description="Helical" evidence="1">
    <location>
        <begin position="469"/>
        <end position="489"/>
    </location>
</feature>
<reference evidence="4" key="1">
    <citation type="submission" date="2021-03" db="EMBL/GenBank/DDBJ databases">
        <title>Chromosome level genome of the anhydrobiotic midge Polypedilum vanderplanki.</title>
        <authorList>
            <person name="Yoshida Y."/>
            <person name="Kikawada T."/>
            <person name="Gusev O."/>
        </authorList>
    </citation>
    <scope>NUCLEOTIDE SEQUENCE</scope>
    <source>
        <strain evidence="4">NIAS01</strain>
        <tissue evidence="4">Whole body or cell culture</tissue>
    </source>
</reference>
<feature type="transmembrane region" description="Helical" evidence="1">
    <location>
        <begin position="188"/>
        <end position="211"/>
    </location>
</feature>
<comment type="caution">
    <text evidence="4">The sequence shown here is derived from an EMBL/GenBank/DDBJ whole genome shotgun (WGS) entry which is preliminary data.</text>
</comment>
<feature type="transmembrane region" description="Helical" evidence="1">
    <location>
        <begin position="337"/>
        <end position="359"/>
    </location>
</feature>
<dbReference type="InterPro" id="IPR002656">
    <property type="entry name" value="Acyl_transf_3_dom"/>
</dbReference>
<evidence type="ECO:0000313" key="5">
    <source>
        <dbReference type="Proteomes" id="UP001107558"/>
    </source>
</evidence>
<organism evidence="4 5">
    <name type="scientific">Polypedilum vanderplanki</name>
    <name type="common">Sleeping chironomid midge</name>
    <dbReference type="NCBI Taxonomy" id="319348"/>
    <lineage>
        <taxon>Eukaryota</taxon>
        <taxon>Metazoa</taxon>
        <taxon>Ecdysozoa</taxon>
        <taxon>Arthropoda</taxon>
        <taxon>Hexapoda</taxon>
        <taxon>Insecta</taxon>
        <taxon>Pterygota</taxon>
        <taxon>Neoptera</taxon>
        <taxon>Endopterygota</taxon>
        <taxon>Diptera</taxon>
        <taxon>Nematocera</taxon>
        <taxon>Chironomoidea</taxon>
        <taxon>Chironomidae</taxon>
        <taxon>Chironominae</taxon>
        <taxon>Polypedilum</taxon>
        <taxon>Polypedilum</taxon>
    </lineage>
</organism>
<evidence type="ECO:0000313" key="4">
    <source>
        <dbReference type="EMBL" id="KAG5667785.1"/>
    </source>
</evidence>
<keyword evidence="2" id="KW-0732">Signal</keyword>
<sequence length="650" mass="75214">MMKILVIFVLLALRESSSYNIVNENDQRLRALLSLNEISNRYDGQCFKDLKNVLQLILLEDENANQMVEAWSSFSQNYTHGNSYDFGNFDLCAFLKIDNVMRTRYCLVQYYYNSTKKIIPVLPNESFANIQWKNLSERFGGAICVPDSCNNNDVKRIINGFFNGSVLIHADDYNQGNFCKGAKDEINWIIIFVIAIIYAILISFVLFATYFDYFPTNFKTSQIFQNIVECFSLKRNYKDLMSDNSSIACLNGIKAISIFVIMFYHTIQFRLFYPFNNGAQLSSWINGNFLKFVGPLTIPVDAFLLVSGALATKCIVRDLENGKFNLLKLYIQRYFRLTPVAVIIFLFSLFTSELLYHFAPYSYKGDLNEGCKKYWLTALLHIQIYTNPEEVCVPYTWYLSVDWQMFLIAPLLIYLAYKLPYKKLITANFLILVAAFVAARFYTIVHYGFRPEDMVVYHSIKSTIEYVFYYPTHIRGLPFLIGMMLGYFLKDEKFSIGDKTLTKTIMNFSLVMSVLFIFIYPIPLEYYSTFISPQFELFMFTFGKLFWSFAVAIIILNCHLGYGGIVNKILSLQIWSPISKMSLSFYLMSAGITFILIASQKEPQNIDSGFKFFLHYIIDVSVSTAQAISTYFIIEAPFNRIGRIISKKFS</sequence>
<feature type="domain" description="Nose resistant-to-fluoxetine protein N-terminal" evidence="3">
    <location>
        <begin position="43"/>
        <end position="176"/>
    </location>
</feature>
<proteinExistence type="predicted"/>
<keyword evidence="1" id="KW-0812">Transmembrane</keyword>